<organism evidence="5 6">
    <name type="scientific">Ruegeria marisrubri</name>
    <dbReference type="NCBI Taxonomy" id="1685379"/>
    <lineage>
        <taxon>Bacteria</taxon>
        <taxon>Pseudomonadati</taxon>
        <taxon>Pseudomonadota</taxon>
        <taxon>Alphaproteobacteria</taxon>
        <taxon>Rhodobacterales</taxon>
        <taxon>Roseobacteraceae</taxon>
        <taxon>Ruegeria</taxon>
    </lineage>
</organism>
<evidence type="ECO:0000313" key="6">
    <source>
        <dbReference type="Proteomes" id="UP000053791"/>
    </source>
</evidence>
<keyword evidence="3" id="KW-0812">Transmembrane</keyword>
<sequence>MTLATADKVASSFERAGIDDRSFVVLYSRRSISWATRFWWMLRWIGFDQAAVLDGGFERWQADGRPISTLPCTYPPGKLSVNIRPGLFVGKDDVLAAIGDNRSCTINALGPDVFSGENPRYGRPGRVPGSINVPKVSLVDPKSMKFKPVDEINKLFSAAGATQADRYLTYCGGGIFATVIAYWLYQLGHDNIAVYDNSMSEWATDPDLPMETG</sequence>
<reference evidence="5 6" key="1">
    <citation type="submission" date="2015-12" db="EMBL/GenBank/DDBJ databases">
        <authorList>
            <person name="Shamseldin A."/>
            <person name="Moawad H."/>
            <person name="Abd El-Rahim W.M."/>
            <person name="Sadowsky M.J."/>
        </authorList>
    </citation>
    <scope>NUCLEOTIDE SEQUENCE [LARGE SCALE GENOMIC DNA]</scope>
    <source>
        <strain evidence="5 6">ZGT118</strain>
    </source>
</reference>
<dbReference type="InterPro" id="IPR036873">
    <property type="entry name" value="Rhodanese-like_dom_sf"/>
</dbReference>
<keyword evidence="3" id="KW-1133">Transmembrane helix</keyword>
<keyword evidence="6" id="KW-1185">Reference proteome</keyword>
<comment type="caution">
    <text evidence="5">The sequence shown here is derived from an EMBL/GenBank/DDBJ whole genome shotgun (WGS) entry which is preliminary data.</text>
</comment>
<evidence type="ECO:0000259" key="4">
    <source>
        <dbReference type="PROSITE" id="PS50206"/>
    </source>
</evidence>
<dbReference type="CDD" id="cd01449">
    <property type="entry name" value="TST_Repeat_2"/>
    <property type="match status" value="1"/>
</dbReference>
<dbReference type="InterPro" id="IPR001763">
    <property type="entry name" value="Rhodanese-like_dom"/>
</dbReference>
<dbReference type="PANTHER" id="PTHR11364:SF27">
    <property type="entry name" value="SULFURTRANSFERASE"/>
    <property type="match status" value="1"/>
</dbReference>
<feature type="domain" description="Rhodanese" evidence="4">
    <location>
        <begin position="5"/>
        <end position="69"/>
    </location>
</feature>
<keyword evidence="1" id="KW-0808">Transferase</keyword>
<evidence type="ECO:0000256" key="1">
    <source>
        <dbReference type="ARBA" id="ARBA00022679"/>
    </source>
</evidence>
<protein>
    <recommendedName>
        <fullName evidence="4">Rhodanese domain-containing protein</fullName>
    </recommendedName>
</protein>
<accession>A0A117KH19</accession>
<dbReference type="GO" id="GO:0004792">
    <property type="term" value="F:thiosulfate-cyanide sulfurtransferase activity"/>
    <property type="evidence" value="ECO:0007669"/>
    <property type="project" value="TreeGrafter"/>
</dbReference>
<evidence type="ECO:0000256" key="2">
    <source>
        <dbReference type="ARBA" id="ARBA00022737"/>
    </source>
</evidence>
<dbReference type="SUPFAM" id="SSF52821">
    <property type="entry name" value="Rhodanese/Cell cycle control phosphatase"/>
    <property type="match status" value="2"/>
</dbReference>
<dbReference type="Pfam" id="PF00581">
    <property type="entry name" value="Rhodanese"/>
    <property type="match status" value="2"/>
</dbReference>
<feature type="domain" description="Rhodanese" evidence="4">
    <location>
        <begin position="112"/>
        <end position="211"/>
    </location>
</feature>
<dbReference type="InterPro" id="IPR045078">
    <property type="entry name" value="TST/MPST-like"/>
</dbReference>
<dbReference type="EMBL" id="LQBQ01000001">
    <property type="protein sequence ID" value="KUJ85651.1"/>
    <property type="molecule type" value="Genomic_DNA"/>
</dbReference>
<dbReference type="STRING" id="1685379.AVO45_01275"/>
<dbReference type="SMART" id="SM00450">
    <property type="entry name" value="RHOD"/>
    <property type="match status" value="1"/>
</dbReference>
<evidence type="ECO:0000313" key="5">
    <source>
        <dbReference type="EMBL" id="KUJ85651.1"/>
    </source>
</evidence>
<dbReference type="AlphaFoldDB" id="A0A117KH19"/>
<dbReference type="PANTHER" id="PTHR11364">
    <property type="entry name" value="THIOSULFATE SULFERTANSFERASE"/>
    <property type="match status" value="1"/>
</dbReference>
<keyword evidence="3" id="KW-0472">Membrane</keyword>
<dbReference type="Gene3D" id="3.40.250.10">
    <property type="entry name" value="Rhodanese-like domain"/>
    <property type="match status" value="2"/>
</dbReference>
<evidence type="ECO:0000256" key="3">
    <source>
        <dbReference type="SAM" id="Phobius"/>
    </source>
</evidence>
<proteinExistence type="predicted"/>
<name>A0A117KH19_9RHOB</name>
<gene>
    <name evidence="5" type="ORF">AVO45_01275</name>
</gene>
<keyword evidence="2" id="KW-0677">Repeat</keyword>
<dbReference type="Proteomes" id="UP000053791">
    <property type="component" value="Unassembled WGS sequence"/>
</dbReference>
<dbReference type="PROSITE" id="PS50206">
    <property type="entry name" value="RHODANESE_3"/>
    <property type="match status" value="2"/>
</dbReference>
<feature type="transmembrane region" description="Helical" evidence="3">
    <location>
        <begin position="167"/>
        <end position="185"/>
    </location>
</feature>